<dbReference type="GO" id="GO:0034628">
    <property type="term" value="P:'de novo' NAD+ biosynthetic process from L-aspartate"/>
    <property type="evidence" value="ECO:0007669"/>
    <property type="project" value="TreeGrafter"/>
</dbReference>
<dbReference type="SUPFAM" id="SSF142754">
    <property type="entry name" value="NadA-like"/>
    <property type="match status" value="1"/>
</dbReference>
<evidence type="ECO:0000256" key="3">
    <source>
        <dbReference type="ARBA" id="ARBA00022485"/>
    </source>
</evidence>
<dbReference type="GO" id="GO:0051539">
    <property type="term" value="F:4 iron, 4 sulfur cluster binding"/>
    <property type="evidence" value="ECO:0007669"/>
    <property type="project" value="UniProtKB-KW"/>
</dbReference>
<feature type="binding site" evidence="10">
    <location>
        <position position="213"/>
    </location>
    <ligand>
        <name>iminosuccinate</name>
        <dbReference type="ChEBI" id="CHEBI:77875"/>
    </ligand>
</feature>
<keyword evidence="7 10" id="KW-0479">Metal-binding</keyword>
<dbReference type="EMBL" id="CP010904">
    <property type="protein sequence ID" value="AKJ63325.1"/>
    <property type="molecule type" value="Genomic_DNA"/>
</dbReference>
<reference evidence="11 12" key="2">
    <citation type="journal article" date="2016" name="ISME J.">
        <title>Characterization of the first cultured representative of Verrucomicrobia subdivision 5 indicates the proposal of a novel phylum.</title>
        <authorList>
            <person name="Spring S."/>
            <person name="Bunk B."/>
            <person name="Sproer C."/>
            <person name="Schumann P."/>
            <person name="Rohde M."/>
            <person name="Tindall B.J."/>
            <person name="Klenk H.P."/>
        </authorList>
    </citation>
    <scope>NUCLEOTIDE SEQUENCE [LARGE SCALE GENOMIC DNA]</scope>
    <source>
        <strain evidence="11 12">L21-Fru-AB</strain>
    </source>
</reference>
<dbReference type="UniPathway" id="UPA00253">
    <property type="reaction ID" value="UER00327"/>
</dbReference>
<name>A0A0G3EEZ5_9BACT</name>
<dbReference type="FunFam" id="3.40.50.10800:FF:000003">
    <property type="entry name" value="Quinolinate synthase A"/>
    <property type="match status" value="1"/>
</dbReference>
<organism evidence="11 12">
    <name type="scientific">Kiritimatiella glycovorans</name>
    <dbReference type="NCBI Taxonomy" id="1307763"/>
    <lineage>
        <taxon>Bacteria</taxon>
        <taxon>Pseudomonadati</taxon>
        <taxon>Kiritimatiellota</taxon>
        <taxon>Kiritimatiellia</taxon>
        <taxon>Kiritimatiellales</taxon>
        <taxon>Kiritimatiellaceae</taxon>
        <taxon>Kiritimatiella</taxon>
    </lineage>
</organism>
<dbReference type="GO" id="GO:0008987">
    <property type="term" value="F:quinolinate synthetase A activity"/>
    <property type="evidence" value="ECO:0007669"/>
    <property type="project" value="UniProtKB-UniRule"/>
</dbReference>
<dbReference type="EC" id="2.5.1.72" evidence="2 10"/>
<keyword evidence="3 10" id="KW-0004">4Fe-4S</keyword>
<dbReference type="HAMAP" id="MF_00568">
    <property type="entry name" value="NadA_type2"/>
    <property type="match status" value="1"/>
</dbReference>
<protein>
    <recommendedName>
        <fullName evidence="2 10">Quinolinate synthase</fullName>
        <ecNumber evidence="2 10">2.5.1.72</ecNumber>
    </recommendedName>
</protein>
<feature type="binding site" evidence="10">
    <location>
        <position position="258"/>
    </location>
    <ligand>
        <name>[4Fe-4S] cluster</name>
        <dbReference type="ChEBI" id="CHEBI:49883"/>
    </ligand>
</feature>
<dbReference type="Pfam" id="PF02445">
    <property type="entry name" value="NadA"/>
    <property type="match status" value="1"/>
</dbReference>
<feature type="binding site" evidence="10">
    <location>
        <position position="170"/>
    </location>
    <ligand>
        <name>[4Fe-4S] cluster</name>
        <dbReference type="ChEBI" id="CHEBI:49883"/>
    </ligand>
</feature>
<dbReference type="KEGG" id="vbl:L21SP4_00036"/>
<dbReference type="NCBIfam" id="TIGR00550">
    <property type="entry name" value="nadA"/>
    <property type="match status" value="1"/>
</dbReference>
<feature type="binding site" evidence="10">
    <location>
        <position position="127"/>
    </location>
    <ligand>
        <name>iminosuccinate</name>
        <dbReference type="ChEBI" id="CHEBI:77875"/>
    </ligand>
</feature>
<comment type="cofactor">
    <cofactor evidence="10">
        <name>[4Fe-4S] cluster</name>
        <dbReference type="ChEBI" id="CHEBI:49883"/>
    </cofactor>
    <text evidence="10">Binds 1 [4Fe-4S] cluster per subunit.</text>
</comment>
<comment type="subcellular location">
    <subcellularLocation>
        <location evidence="10">Cytoplasm</location>
    </subcellularLocation>
</comment>
<dbReference type="AlphaFoldDB" id="A0A0G3EEZ5"/>
<proteinExistence type="inferred from homology"/>
<keyword evidence="6 10" id="KW-0808">Transferase</keyword>
<dbReference type="GO" id="GO:0005737">
    <property type="term" value="C:cytoplasm"/>
    <property type="evidence" value="ECO:0007669"/>
    <property type="project" value="UniProtKB-SubCell"/>
</dbReference>
<keyword evidence="5 10" id="KW-0662">Pyridine nucleotide biosynthesis</keyword>
<accession>A0A0G3EEZ5</accession>
<dbReference type="STRING" id="1307763.L21SP4_00036"/>
<keyword evidence="9 10" id="KW-0411">Iron-sulfur</keyword>
<evidence type="ECO:0000313" key="12">
    <source>
        <dbReference type="Proteomes" id="UP000035268"/>
    </source>
</evidence>
<evidence type="ECO:0000256" key="10">
    <source>
        <dbReference type="HAMAP-Rule" id="MF_00568"/>
    </source>
</evidence>
<evidence type="ECO:0000256" key="1">
    <source>
        <dbReference type="ARBA" id="ARBA00005065"/>
    </source>
</evidence>
<evidence type="ECO:0000256" key="6">
    <source>
        <dbReference type="ARBA" id="ARBA00022679"/>
    </source>
</evidence>
<dbReference type="PATRIC" id="fig|1609981.3.peg.40"/>
<evidence type="ECO:0000256" key="9">
    <source>
        <dbReference type="ARBA" id="ARBA00023014"/>
    </source>
</evidence>
<dbReference type="InterPro" id="IPR003473">
    <property type="entry name" value="NadA"/>
</dbReference>
<comment type="catalytic activity">
    <reaction evidence="10">
        <text>iminosuccinate + dihydroxyacetone phosphate = quinolinate + phosphate + 2 H2O + H(+)</text>
        <dbReference type="Rhea" id="RHEA:25888"/>
        <dbReference type="ChEBI" id="CHEBI:15377"/>
        <dbReference type="ChEBI" id="CHEBI:15378"/>
        <dbReference type="ChEBI" id="CHEBI:29959"/>
        <dbReference type="ChEBI" id="CHEBI:43474"/>
        <dbReference type="ChEBI" id="CHEBI:57642"/>
        <dbReference type="ChEBI" id="CHEBI:77875"/>
        <dbReference type="EC" id="2.5.1.72"/>
    </reaction>
</comment>
<keyword evidence="4 10" id="KW-0963">Cytoplasm</keyword>
<dbReference type="InterPro" id="IPR036094">
    <property type="entry name" value="NadA_sf"/>
</dbReference>
<dbReference type="InterPro" id="IPR023066">
    <property type="entry name" value="Quinolinate_synth_type2"/>
</dbReference>
<evidence type="ECO:0000256" key="5">
    <source>
        <dbReference type="ARBA" id="ARBA00022642"/>
    </source>
</evidence>
<dbReference type="Proteomes" id="UP000035268">
    <property type="component" value="Chromosome"/>
</dbReference>
<evidence type="ECO:0000313" key="11">
    <source>
        <dbReference type="EMBL" id="AKJ63325.1"/>
    </source>
</evidence>
<gene>
    <name evidence="10 11" type="primary">nadA</name>
    <name evidence="11" type="ORF">L21SP4_00036</name>
</gene>
<evidence type="ECO:0000256" key="8">
    <source>
        <dbReference type="ARBA" id="ARBA00023004"/>
    </source>
</evidence>
<dbReference type="PANTHER" id="PTHR30573:SF0">
    <property type="entry name" value="QUINOLINATE SYNTHASE, CHLOROPLASTIC"/>
    <property type="match status" value="1"/>
</dbReference>
<evidence type="ECO:0000256" key="7">
    <source>
        <dbReference type="ARBA" id="ARBA00022723"/>
    </source>
</evidence>
<evidence type="ECO:0000256" key="4">
    <source>
        <dbReference type="ARBA" id="ARBA00022490"/>
    </source>
</evidence>
<dbReference type="GO" id="GO:0046872">
    <property type="term" value="F:metal ion binding"/>
    <property type="evidence" value="ECO:0007669"/>
    <property type="project" value="UniProtKB-KW"/>
</dbReference>
<dbReference type="NCBIfam" id="NF006878">
    <property type="entry name" value="PRK09375.1-2"/>
    <property type="match status" value="1"/>
</dbReference>
<keyword evidence="12" id="KW-1185">Reference proteome</keyword>
<feature type="binding site" evidence="10">
    <location>
        <begin position="110"/>
        <end position="112"/>
    </location>
    <ligand>
        <name>iminosuccinate</name>
        <dbReference type="ChEBI" id="CHEBI:77875"/>
    </ligand>
</feature>
<feature type="binding site" evidence="10">
    <location>
        <position position="22"/>
    </location>
    <ligand>
        <name>iminosuccinate</name>
        <dbReference type="ChEBI" id="CHEBI:77875"/>
    </ligand>
</feature>
<sequence length="305" mass="33603">MDTLTKEIQELRERRNAIILAHYYQRPEVQDLADRVGDSLGLARAATEVEADVIVFCGVHFMAETAAILNPDTPVLLPDTKSGCPMADMITREALEERKADDPDAVVVTYVNSSAAVKASSDICCTSANAVRVVEDVPAERPVLFTPDRNLGHYVRRRTGRNIMLWEGWCPTHERILPEHILERKREHPDAAVVVHPECPPAVIDLADAVASTGGMLDYCAASECGAFIIGTESGFLYPLERRCPDKKFYAASPVADCPNMKRITAGKVRDALESMQPRVTVPDDIARDARAPIERMLAAGRDRP</sequence>
<feature type="binding site" evidence="10">
    <location>
        <position position="39"/>
    </location>
    <ligand>
        <name>iminosuccinate</name>
        <dbReference type="ChEBI" id="CHEBI:77875"/>
    </ligand>
</feature>
<reference evidence="12" key="1">
    <citation type="submission" date="2015-02" db="EMBL/GenBank/DDBJ databases">
        <title>Description and complete genome sequence of the first cultured representative of the subdivision 5 of the Verrucomicrobia phylum.</title>
        <authorList>
            <person name="Spring S."/>
            <person name="Bunk B."/>
            <person name="Sproer C."/>
            <person name="Klenk H.-P."/>
        </authorList>
    </citation>
    <scope>NUCLEOTIDE SEQUENCE [LARGE SCALE GENOMIC DNA]</scope>
    <source>
        <strain evidence="12">L21-Fru-AB</strain>
    </source>
</reference>
<dbReference type="PANTHER" id="PTHR30573">
    <property type="entry name" value="QUINOLINATE SYNTHETASE A"/>
    <property type="match status" value="1"/>
</dbReference>
<dbReference type="RefSeq" id="WP_052880770.1">
    <property type="nucleotide sequence ID" value="NZ_CP010904.1"/>
</dbReference>
<feature type="binding site" evidence="10">
    <location>
        <begin position="196"/>
        <end position="198"/>
    </location>
    <ligand>
        <name>iminosuccinate</name>
        <dbReference type="ChEBI" id="CHEBI:77875"/>
    </ligand>
</feature>
<comment type="function">
    <text evidence="10">Catalyzes the condensation of iminoaspartate with dihydroxyacetone phosphate to form quinolinate.</text>
</comment>
<comment type="pathway">
    <text evidence="1 10">Cofactor biosynthesis; NAD(+) biosynthesis; quinolinate from iminoaspartate: step 1/1.</text>
</comment>
<comment type="similarity">
    <text evidence="10">Belongs to the quinolinate synthase family. Type 2 subfamily.</text>
</comment>
<keyword evidence="8 10" id="KW-0408">Iron</keyword>
<feature type="binding site" evidence="10">
    <location>
        <position position="84"/>
    </location>
    <ligand>
        <name>[4Fe-4S] cluster</name>
        <dbReference type="ChEBI" id="CHEBI:49883"/>
    </ligand>
</feature>
<evidence type="ECO:0000256" key="2">
    <source>
        <dbReference type="ARBA" id="ARBA00012669"/>
    </source>
</evidence>
<dbReference type="OrthoDB" id="9801204at2"/>
<dbReference type="Gene3D" id="3.40.50.10800">
    <property type="entry name" value="NadA-like"/>
    <property type="match status" value="3"/>
</dbReference>